<dbReference type="CDD" id="cd01297">
    <property type="entry name" value="D-aminoacylase"/>
    <property type="match status" value="1"/>
</dbReference>
<comment type="caution">
    <text evidence="3">The sequence shown here is derived from an EMBL/GenBank/DDBJ whole genome shotgun (WGS) entry which is preliminary data.</text>
</comment>
<proteinExistence type="predicted"/>
<dbReference type="InterPro" id="IPR032466">
    <property type="entry name" value="Metal_Hydrolase"/>
</dbReference>
<feature type="domain" description="Amidohydrolase 3" evidence="2">
    <location>
        <begin position="43"/>
        <end position="552"/>
    </location>
</feature>
<evidence type="ECO:0000313" key="4">
    <source>
        <dbReference type="Proteomes" id="UP001604002"/>
    </source>
</evidence>
<feature type="region of interest" description="Disordered" evidence="1">
    <location>
        <begin position="556"/>
        <end position="579"/>
    </location>
</feature>
<evidence type="ECO:0000313" key="3">
    <source>
        <dbReference type="EMBL" id="MFG1374377.1"/>
    </source>
</evidence>
<dbReference type="InterPro" id="IPR050378">
    <property type="entry name" value="Metallo-dep_Hydrolases_sf"/>
</dbReference>
<dbReference type="Gene3D" id="3.20.20.140">
    <property type="entry name" value="Metal-dependent hydrolases"/>
    <property type="match status" value="1"/>
</dbReference>
<dbReference type="SUPFAM" id="SSF51338">
    <property type="entry name" value="Composite domain of metallo-dependent hydrolases"/>
    <property type="match status" value="1"/>
</dbReference>
<accession>A0ABW7A0Y5</accession>
<name>A0ABW7A0Y5_9HYPH</name>
<evidence type="ECO:0000256" key="1">
    <source>
        <dbReference type="SAM" id="MobiDB-lite"/>
    </source>
</evidence>
<dbReference type="InterPro" id="IPR011059">
    <property type="entry name" value="Metal-dep_hydrolase_composite"/>
</dbReference>
<organism evidence="3 4">
    <name type="scientific">Xanthobacter oligotrophicus</name>
    <dbReference type="NCBI Taxonomy" id="2607286"/>
    <lineage>
        <taxon>Bacteria</taxon>
        <taxon>Pseudomonadati</taxon>
        <taxon>Pseudomonadota</taxon>
        <taxon>Alphaproteobacteria</taxon>
        <taxon>Hyphomicrobiales</taxon>
        <taxon>Xanthobacteraceae</taxon>
        <taxon>Xanthobacter</taxon>
    </lineage>
</organism>
<dbReference type="PANTHER" id="PTHR11647:SF1">
    <property type="entry name" value="COLLAPSIN RESPONSE MEDIATOR PROTEIN"/>
    <property type="match status" value="1"/>
</dbReference>
<keyword evidence="4" id="KW-1185">Reference proteome</keyword>
<gene>
    <name evidence="3" type="ORF">V5F32_19540</name>
</gene>
<reference evidence="3 4" key="1">
    <citation type="submission" date="2024-02" db="EMBL/GenBank/DDBJ databases">
        <title>Expansion and revision of Xanthobacter and proposal of Roseixanthobacter gen. nov.</title>
        <authorList>
            <person name="Soltysiak M.P.M."/>
            <person name="Jalihal A."/>
            <person name="Ory A."/>
            <person name="Chrisophersen C."/>
            <person name="Lee A.D."/>
            <person name="Boulton J."/>
            <person name="Springer M."/>
        </authorList>
    </citation>
    <scope>NUCLEOTIDE SEQUENCE [LARGE SCALE GENOMIC DNA]</scope>
    <source>
        <strain evidence="3 4">23A</strain>
    </source>
</reference>
<dbReference type="PANTHER" id="PTHR11647">
    <property type="entry name" value="HYDRANTOINASE/DIHYDROPYRIMIDINASE FAMILY MEMBER"/>
    <property type="match status" value="1"/>
</dbReference>
<feature type="compositionally biased region" description="Low complexity" evidence="1">
    <location>
        <begin position="563"/>
        <end position="579"/>
    </location>
</feature>
<dbReference type="RefSeq" id="WP_393994032.1">
    <property type="nucleotide sequence ID" value="NZ_JBAFVH010000012.1"/>
</dbReference>
<dbReference type="EMBL" id="JBAFVH010000012">
    <property type="protein sequence ID" value="MFG1374377.1"/>
    <property type="molecule type" value="Genomic_DNA"/>
</dbReference>
<evidence type="ECO:0000259" key="2">
    <source>
        <dbReference type="Pfam" id="PF07969"/>
    </source>
</evidence>
<protein>
    <submittedName>
        <fullName evidence="3">Amidohydrolase family protein</fullName>
    </submittedName>
</protein>
<dbReference type="Pfam" id="PF07969">
    <property type="entry name" value="Amidohydro_3"/>
    <property type="match status" value="1"/>
</dbReference>
<dbReference type="SUPFAM" id="SSF51556">
    <property type="entry name" value="Metallo-dependent hydrolases"/>
    <property type="match status" value="1"/>
</dbReference>
<dbReference type="Proteomes" id="UP001604002">
    <property type="component" value="Unassembled WGS sequence"/>
</dbReference>
<dbReference type="InterPro" id="IPR013108">
    <property type="entry name" value="Amidohydro_3"/>
</dbReference>
<sequence>MYDLLIKGGQIADGTGAPSFTGDVAVKDGVIVEVGKVSGAARETVDADGLLVTPGWIDIHTHYDGQMSWDEQLAPSLWHGVSTAISGNCGVGFAPVKPDKHDWLIQMMEGVEDIPGTALSEGICWGWETFPEYLDFLGSRNFAIDVGCQIAHGPLRGYVMGERGMTNEDATPEDIAAMAAMVRQAQDAGSLGFTTSRTVVHRATDGEPVPGTFATFEELYAFAEAVVASGHGVMEVVPAGLLGEDIVNPARDLAWMKEISARTGCPITFLMGQNHIQPSFWRTQLDETAPAGSNGPLVRPQMFCRSIGVMVCLESRHHPFLESPIYKELSKLPYAEMIGRLKAQPELRKAMALEGVNDVLGFPTGFNQWRGVYPLSNPANYEPAPETSIRATAKRENRDAREVALDILLSEDGKGFLHRPIMGYADGNLDPTFDLLSSAHTIPGGSDAGAHVATVCDAGAPTFLLTHWVRDRQRGPRLPLEHIVRKQSFDTASFYGLNDRGRIAPGLRADINLIDYPNLQLGKLHMIHDLPNGAQRLMQKAEGYVATYVKGVGVTRGGEDTGARPGRLVRGGAAGRLPS</sequence>